<evidence type="ECO:0000313" key="2">
    <source>
        <dbReference type="Proteomes" id="UP000053989"/>
    </source>
</evidence>
<gene>
    <name evidence="1" type="ORF">SCLCIDRAFT_1221717</name>
</gene>
<dbReference type="Proteomes" id="UP000053989">
    <property type="component" value="Unassembled WGS sequence"/>
</dbReference>
<dbReference type="HOGENOM" id="CLU_3088592_0_0_1"/>
<organism evidence="1 2">
    <name type="scientific">Scleroderma citrinum Foug A</name>
    <dbReference type="NCBI Taxonomy" id="1036808"/>
    <lineage>
        <taxon>Eukaryota</taxon>
        <taxon>Fungi</taxon>
        <taxon>Dikarya</taxon>
        <taxon>Basidiomycota</taxon>
        <taxon>Agaricomycotina</taxon>
        <taxon>Agaricomycetes</taxon>
        <taxon>Agaricomycetidae</taxon>
        <taxon>Boletales</taxon>
        <taxon>Sclerodermatineae</taxon>
        <taxon>Sclerodermataceae</taxon>
        <taxon>Scleroderma</taxon>
    </lineage>
</organism>
<proteinExistence type="predicted"/>
<protein>
    <submittedName>
        <fullName evidence="1">Uncharacterized protein</fullName>
    </submittedName>
</protein>
<dbReference type="AlphaFoldDB" id="A0A0C3DF53"/>
<name>A0A0C3DF53_9AGAM</name>
<keyword evidence="2" id="KW-1185">Reference proteome</keyword>
<reference evidence="1 2" key="1">
    <citation type="submission" date="2014-04" db="EMBL/GenBank/DDBJ databases">
        <authorList>
            <consortium name="DOE Joint Genome Institute"/>
            <person name="Kuo A."/>
            <person name="Kohler A."/>
            <person name="Nagy L.G."/>
            <person name="Floudas D."/>
            <person name="Copeland A."/>
            <person name="Barry K.W."/>
            <person name="Cichocki N."/>
            <person name="Veneault-Fourrey C."/>
            <person name="LaButti K."/>
            <person name="Lindquist E.A."/>
            <person name="Lipzen A."/>
            <person name="Lundell T."/>
            <person name="Morin E."/>
            <person name="Murat C."/>
            <person name="Sun H."/>
            <person name="Tunlid A."/>
            <person name="Henrissat B."/>
            <person name="Grigoriev I.V."/>
            <person name="Hibbett D.S."/>
            <person name="Martin F."/>
            <person name="Nordberg H.P."/>
            <person name="Cantor M.N."/>
            <person name="Hua S.X."/>
        </authorList>
    </citation>
    <scope>NUCLEOTIDE SEQUENCE [LARGE SCALE GENOMIC DNA]</scope>
    <source>
        <strain evidence="1 2">Foug A</strain>
    </source>
</reference>
<dbReference type="InParanoid" id="A0A0C3DF53"/>
<dbReference type="EMBL" id="KN822148">
    <property type="protein sequence ID" value="KIM54701.1"/>
    <property type="molecule type" value="Genomic_DNA"/>
</dbReference>
<sequence length="52" mass="5878">MLTASPQILDSSEYSEDELLRCCEDSWTPGQGFRTFSIRRSGTQLLLLQLSP</sequence>
<accession>A0A0C3DF53</accession>
<reference evidence="2" key="2">
    <citation type="submission" date="2015-01" db="EMBL/GenBank/DDBJ databases">
        <title>Evolutionary Origins and Diversification of the Mycorrhizal Mutualists.</title>
        <authorList>
            <consortium name="DOE Joint Genome Institute"/>
            <consortium name="Mycorrhizal Genomics Consortium"/>
            <person name="Kohler A."/>
            <person name="Kuo A."/>
            <person name="Nagy L.G."/>
            <person name="Floudas D."/>
            <person name="Copeland A."/>
            <person name="Barry K.W."/>
            <person name="Cichocki N."/>
            <person name="Veneault-Fourrey C."/>
            <person name="LaButti K."/>
            <person name="Lindquist E.A."/>
            <person name="Lipzen A."/>
            <person name="Lundell T."/>
            <person name="Morin E."/>
            <person name="Murat C."/>
            <person name="Riley R."/>
            <person name="Ohm R."/>
            <person name="Sun H."/>
            <person name="Tunlid A."/>
            <person name="Henrissat B."/>
            <person name="Grigoriev I.V."/>
            <person name="Hibbett D.S."/>
            <person name="Martin F."/>
        </authorList>
    </citation>
    <scope>NUCLEOTIDE SEQUENCE [LARGE SCALE GENOMIC DNA]</scope>
    <source>
        <strain evidence="2">Foug A</strain>
    </source>
</reference>
<evidence type="ECO:0000313" key="1">
    <source>
        <dbReference type="EMBL" id="KIM54701.1"/>
    </source>
</evidence>